<proteinExistence type="predicted"/>
<dbReference type="InterPro" id="IPR027417">
    <property type="entry name" value="P-loop_NTPase"/>
</dbReference>
<dbReference type="Proteomes" id="UP000297609">
    <property type="component" value="Unassembled WGS sequence"/>
</dbReference>
<sequence>MIEVAVEKTFRSKGIPSVELSFQCKIPLEEISVIFGESGVGKTSLFKMMAGLLLPDRGNITVAGEVWFDSEENVNLPISKRSLSVLFPDHLLFPHMNVRENLEFSIPKGKNDKSLFQDLVEVTEITSILAKSISQLSSGQKQRVSLVRSLLQKPSLLLLDEPFSSLDGRLRQKLMTHLTHLQKEWGMTMLLITHEIPEVVRLAKHVFVLENGRVKEFGNPIQIFKTNEIGKLVGEVVQEDPRTKEVSIWIPNQLVNLESSREIRNQNQNQKEKQNDHQKQKVHPIHDGTKTNNLGERIQGRFTPDES</sequence>
<evidence type="ECO:0000256" key="3">
    <source>
        <dbReference type="ARBA" id="ARBA00022840"/>
    </source>
</evidence>
<protein>
    <submittedName>
        <fullName evidence="6">ATP-binding cassette domain-containing protein</fullName>
    </submittedName>
</protein>
<gene>
    <name evidence="6" type="ORF">EHQ59_04640</name>
</gene>
<reference evidence="6" key="1">
    <citation type="journal article" date="2019" name="PLoS Negl. Trop. Dis.">
        <title>Revisiting the worldwide diversity of Leptospira species in the environment.</title>
        <authorList>
            <person name="Vincent A.T."/>
            <person name="Schiettekatte O."/>
            <person name="Bourhy P."/>
            <person name="Veyrier F.J."/>
            <person name="Picardeau M."/>
        </authorList>
    </citation>
    <scope>NUCLEOTIDE SEQUENCE [LARGE SCALE GENOMIC DNA]</scope>
    <source>
        <strain evidence="6">201702454</strain>
    </source>
</reference>
<dbReference type="GO" id="GO:0016887">
    <property type="term" value="F:ATP hydrolysis activity"/>
    <property type="evidence" value="ECO:0007669"/>
    <property type="project" value="InterPro"/>
</dbReference>
<name>A0A4R9JV99_9LEPT</name>
<dbReference type="PROSITE" id="PS50893">
    <property type="entry name" value="ABC_TRANSPORTER_2"/>
    <property type="match status" value="1"/>
</dbReference>
<dbReference type="Pfam" id="PF00005">
    <property type="entry name" value="ABC_tran"/>
    <property type="match status" value="1"/>
</dbReference>
<dbReference type="PANTHER" id="PTHR42781:SF4">
    <property type="entry name" value="SPERMIDINE_PUTRESCINE IMPORT ATP-BINDING PROTEIN POTA"/>
    <property type="match status" value="1"/>
</dbReference>
<evidence type="ECO:0000259" key="5">
    <source>
        <dbReference type="PROSITE" id="PS50893"/>
    </source>
</evidence>
<feature type="region of interest" description="Disordered" evidence="4">
    <location>
        <begin position="266"/>
        <end position="307"/>
    </location>
</feature>
<feature type="compositionally biased region" description="Basic and acidic residues" evidence="4">
    <location>
        <begin position="266"/>
        <end position="289"/>
    </location>
</feature>
<dbReference type="PANTHER" id="PTHR42781">
    <property type="entry name" value="SPERMIDINE/PUTRESCINE IMPORT ATP-BINDING PROTEIN POTA"/>
    <property type="match status" value="1"/>
</dbReference>
<dbReference type="SUPFAM" id="SSF52540">
    <property type="entry name" value="P-loop containing nucleoside triphosphate hydrolases"/>
    <property type="match status" value="1"/>
</dbReference>
<keyword evidence="3 6" id="KW-0067">ATP-binding</keyword>
<evidence type="ECO:0000256" key="4">
    <source>
        <dbReference type="SAM" id="MobiDB-lite"/>
    </source>
</evidence>
<evidence type="ECO:0000256" key="2">
    <source>
        <dbReference type="ARBA" id="ARBA00022741"/>
    </source>
</evidence>
<keyword evidence="7" id="KW-1185">Reference proteome</keyword>
<dbReference type="InterPro" id="IPR050093">
    <property type="entry name" value="ABC_SmlMolc_Importer"/>
</dbReference>
<dbReference type="InterPro" id="IPR003593">
    <property type="entry name" value="AAA+_ATPase"/>
</dbReference>
<dbReference type="RefSeq" id="WP_135617990.1">
    <property type="nucleotide sequence ID" value="NZ_RQGG01000012.1"/>
</dbReference>
<evidence type="ECO:0000313" key="7">
    <source>
        <dbReference type="Proteomes" id="UP000297609"/>
    </source>
</evidence>
<evidence type="ECO:0000256" key="1">
    <source>
        <dbReference type="ARBA" id="ARBA00022448"/>
    </source>
</evidence>
<organism evidence="6 7">
    <name type="scientific">Leptospira kemamanensis</name>
    <dbReference type="NCBI Taxonomy" id="2484942"/>
    <lineage>
        <taxon>Bacteria</taxon>
        <taxon>Pseudomonadati</taxon>
        <taxon>Spirochaetota</taxon>
        <taxon>Spirochaetia</taxon>
        <taxon>Leptospirales</taxon>
        <taxon>Leptospiraceae</taxon>
        <taxon>Leptospira</taxon>
    </lineage>
</organism>
<dbReference type="EMBL" id="RQGG01000012">
    <property type="protein sequence ID" value="TGL55327.1"/>
    <property type="molecule type" value="Genomic_DNA"/>
</dbReference>
<dbReference type="InterPro" id="IPR017871">
    <property type="entry name" value="ABC_transporter-like_CS"/>
</dbReference>
<accession>A0A4R9JV99</accession>
<dbReference type="Gene3D" id="3.40.50.300">
    <property type="entry name" value="P-loop containing nucleotide triphosphate hydrolases"/>
    <property type="match status" value="1"/>
</dbReference>
<keyword evidence="1" id="KW-0813">Transport</keyword>
<dbReference type="GO" id="GO:0005524">
    <property type="term" value="F:ATP binding"/>
    <property type="evidence" value="ECO:0007669"/>
    <property type="project" value="UniProtKB-KW"/>
</dbReference>
<dbReference type="AlphaFoldDB" id="A0A4R9JV99"/>
<evidence type="ECO:0000313" key="6">
    <source>
        <dbReference type="EMBL" id="TGL55327.1"/>
    </source>
</evidence>
<comment type="caution">
    <text evidence="6">The sequence shown here is derived from an EMBL/GenBank/DDBJ whole genome shotgun (WGS) entry which is preliminary data.</text>
</comment>
<feature type="domain" description="ABC transporter" evidence="5">
    <location>
        <begin position="4"/>
        <end position="236"/>
    </location>
</feature>
<dbReference type="PROSITE" id="PS00211">
    <property type="entry name" value="ABC_TRANSPORTER_1"/>
    <property type="match status" value="1"/>
</dbReference>
<dbReference type="InterPro" id="IPR003439">
    <property type="entry name" value="ABC_transporter-like_ATP-bd"/>
</dbReference>
<dbReference type="OrthoDB" id="9802264at2"/>
<keyword evidence="2" id="KW-0547">Nucleotide-binding</keyword>
<dbReference type="SMART" id="SM00382">
    <property type="entry name" value="AAA"/>
    <property type="match status" value="1"/>
</dbReference>